<dbReference type="Pfam" id="PF12937">
    <property type="entry name" value="F-box-like"/>
    <property type="match status" value="1"/>
</dbReference>
<dbReference type="AlphaFoldDB" id="A0A067NAA1"/>
<dbReference type="InterPro" id="IPR032675">
    <property type="entry name" value="LRR_dom_sf"/>
</dbReference>
<protein>
    <recommendedName>
        <fullName evidence="1">F-box domain-containing protein</fullName>
    </recommendedName>
</protein>
<evidence type="ECO:0000313" key="3">
    <source>
        <dbReference type="Proteomes" id="UP000027195"/>
    </source>
</evidence>
<dbReference type="InterPro" id="IPR001810">
    <property type="entry name" value="F-box_dom"/>
</dbReference>
<organism evidence="2 3">
    <name type="scientific">Botryobasidium botryosum (strain FD-172 SS1)</name>
    <dbReference type="NCBI Taxonomy" id="930990"/>
    <lineage>
        <taxon>Eukaryota</taxon>
        <taxon>Fungi</taxon>
        <taxon>Dikarya</taxon>
        <taxon>Basidiomycota</taxon>
        <taxon>Agaricomycotina</taxon>
        <taxon>Agaricomycetes</taxon>
        <taxon>Cantharellales</taxon>
        <taxon>Botryobasidiaceae</taxon>
        <taxon>Botryobasidium</taxon>
    </lineage>
</organism>
<evidence type="ECO:0000313" key="2">
    <source>
        <dbReference type="EMBL" id="KDQ21062.1"/>
    </source>
</evidence>
<proteinExistence type="predicted"/>
<dbReference type="SUPFAM" id="SSF81383">
    <property type="entry name" value="F-box domain"/>
    <property type="match status" value="1"/>
</dbReference>
<dbReference type="CDD" id="cd09917">
    <property type="entry name" value="F-box_SF"/>
    <property type="match status" value="1"/>
</dbReference>
<keyword evidence="3" id="KW-1185">Reference proteome</keyword>
<gene>
    <name evidence="2" type="ORF">BOTBODRAFT_51070</name>
</gene>
<dbReference type="InterPro" id="IPR036047">
    <property type="entry name" value="F-box-like_dom_sf"/>
</dbReference>
<sequence length="469" mass="53478">MLITSLPDDVLHTILSMHIDAQSLLSFALLSRRMCRIIIPTYLYARIRIKDPRDLVASSRLEAFLRCISTADAPARTASIRTIEITAEYDPSWGVIRIGDAFEKMHNLRRVCICPFNRLVFVEPRMPHLLMSLGHLHHLCLKFEGKLWHCLDLLQDLVSLQYLEIGRASPRCGYIPLNAPRGPALENMLINSRETLREIHVFVYIALDFDLLTWSYSADSGAFVWPHLHTLSVAVRPSSPDLDLARAFPSLQQLGPIIPLEWVEQGRISPLVAHLEFLRATWDTAIGMLAVGAKLRRLRVLDDPLPMGFSDDLKKHSAPCLRSLHICYISSLTRGSLAPFAEFAPHLTFIHIEFFWERSEDDFLETLTTLVMGLPLKYIWLTVTHRGDLGISSGHDVPWMPVMSWERIVSLVDSLIPSLQGVRIDLLDDSYCRHWRKVVGEQGGPAHRFIEQLEADGLLDKKHYEMNFE</sequence>
<name>A0A067NAA1_BOTB1</name>
<evidence type="ECO:0000259" key="1">
    <source>
        <dbReference type="Pfam" id="PF12937"/>
    </source>
</evidence>
<dbReference type="HOGENOM" id="CLU_039742_0_0_1"/>
<reference evidence="3" key="1">
    <citation type="journal article" date="2014" name="Proc. Natl. Acad. Sci. U.S.A.">
        <title>Extensive sampling of basidiomycete genomes demonstrates inadequacy of the white-rot/brown-rot paradigm for wood decay fungi.</title>
        <authorList>
            <person name="Riley R."/>
            <person name="Salamov A.A."/>
            <person name="Brown D.W."/>
            <person name="Nagy L.G."/>
            <person name="Floudas D."/>
            <person name="Held B.W."/>
            <person name="Levasseur A."/>
            <person name="Lombard V."/>
            <person name="Morin E."/>
            <person name="Otillar R."/>
            <person name="Lindquist E.A."/>
            <person name="Sun H."/>
            <person name="LaButti K.M."/>
            <person name="Schmutz J."/>
            <person name="Jabbour D."/>
            <person name="Luo H."/>
            <person name="Baker S.E."/>
            <person name="Pisabarro A.G."/>
            <person name="Walton J.D."/>
            <person name="Blanchette R.A."/>
            <person name="Henrissat B."/>
            <person name="Martin F."/>
            <person name="Cullen D."/>
            <person name="Hibbett D.S."/>
            <person name="Grigoriev I.V."/>
        </authorList>
    </citation>
    <scope>NUCLEOTIDE SEQUENCE [LARGE SCALE GENOMIC DNA]</scope>
    <source>
        <strain evidence="3">FD-172 SS1</strain>
    </source>
</reference>
<accession>A0A067NAA1</accession>
<feature type="domain" description="F-box" evidence="1">
    <location>
        <begin position="3"/>
        <end position="49"/>
    </location>
</feature>
<dbReference type="Gene3D" id="3.80.10.10">
    <property type="entry name" value="Ribonuclease Inhibitor"/>
    <property type="match status" value="1"/>
</dbReference>
<dbReference type="EMBL" id="KL198017">
    <property type="protein sequence ID" value="KDQ21062.1"/>
    <property type="molecule type" value="Genomic_DNA"/>
</dbReference>
<dbReference type="Proteomes" id="UP000027195">
    <property type="component" value="Unassembled WGS sequence"/>
</dbReference>
<dbReference type="InParanoid" id="A0A067NAA1"/>